<keyword evidence="3" id="KW-1185">Reference proteome</keyword>
<dbReference type="EMBL" id="JAHLVD010000007">
    <property type="protein sequence ID" value="KAG7849209.1"/>
    <property type="molecule type" value="Genomic_DNA"/>
</dbReference>
<evidence type="ECO:0000256" key="1">
    <source>
        <dbReference type="SAM" id="MobiDB-lite"/>
    </source>
</evidence>
<evidence type="ECO:0000313" key="3">
    <source>
        <dbReference type="Proteomes" id="UP001197328"/>
    </source>
</evidence>
<feature type="region of interest" description="Disordered" evidence="1">
    <location>
        <begin position="65"/>
        <end position="91"/>
    </location>
</feature>
<name>A0ABQ7RVU1_PICAN</name>
<organism evidence="2 3">
    <name type="scientific">Pichia angusta</name>
    <name type="common">Yeast</name>
    <name type="synonym">Hansenula polymorpha</name>
    <dbReference type="NCBI Taxonomy" id="870730"/>
    <lineage>
        <taxon>Eukaryota</taxon>
        <taxon>Fungi</taxon>
        <taxon>Dikarya</taxon>
        <taxon>Ascomycota</taxon>
        <taxon>Saccharomycotina</taxon>
        <taxon>Pichiomycetes</taxon>
        <taxon>Pichiales</taxon>
        <taxon>Pichiaceae</taxon>
        <taxon>Ogataea</taxon>
    </lineage>
</organism>
<feature type="compositionally biased region" description="Low complexity" evidence="1">
    <location>
        <begin position="67"/>
        <end position="83"/>
    </location>
</feature>
<sequence length="211" mass="22787">MTVTYSSVSISILEDMLLEIASEIISRSILDEKLLRQEYGMAQPGLVEEGETAAGLVKKVRQNIGNSASGSSQSSAAATPQSGESGSIPDIGRIGFLQNGKEIFPRSTNCSDAYFQLVFGNRDDLGCPDNRKRKEQVASAGNLDWRRMAAGPDKRRRKRTPLRDGWSSRSELGHLGCTLLPDTVHGCGAEHAGTRSGFSVFGSFQIQPPPD</sequence>
<dbReference type="Proteomes" id="UP001197328">
    <property type="component" value="Unassembled WGS sequence"/>
</dbReference>
<evidence type="ECO:0000313" key="2">
    <source>
        <dbReference type="EMBL" id="KAG7849209.1"/>
    </source>
</evidence>
<proteinExistence type="predicted"/>
<reference evidence="2 3" key="1">
    <citation type="journal article" date="2021" name="G3 (Bethesda)">
        <title>Genomic diversity, chromosomal rearrangements, and interspecies hybridization in the ogataea polymorpha species complex.</title>
        <authorList>
            <person name="Hanson S.J."/>
            <person name="Cinneide E.O."/>
            <person name="Salzberg L.I."/>
            <person name="Wolfe K.H."/>
            <person name="McGowan J."/>
            <person name="Fitzpatrick D.A."/>
            <person name="Matlin K."/>
        </authorList>
    </citation>
    <scope>NUCLEOTIDE SEQUENCE [LARGE SCALE GENOMIC DNA]</scope>
    <source>
        <strain evidence="2">51-138</strain>
    </source>
</reference>
<gene>
    <name evidence="2" type="ORF">KL940_002891</name>
</gene>
<accession>A0ABQ7RVU1</accession>
<protein>
    <submittedName>
        <fullName evidence="2">Uncharacterized protein</fullName>
    </submittedName>
</protein>
<comment type="caution">
    <text evidence="2">The sequence shown here is derived from an EMBL/GenBank/DDBJ whole genome shotgun (WGS) entry which is preliminary data.</text>
</comment>